<keyword evidence="4" id="KW-1185">Reference proteome</keyword>
<evidence type="ECO:0000259" key="2">
    <source>
        <dbReference type="Pfam" id="PF07885"/>
    </source>
</evidence>
<dbReference type="InterPro" id="IPR013099">
    <property type="entry name" value="K_chnl_dom"/>
</dbReference>
<evidence type="ECO:0000256" key="1">
    <source>
        <dbReference type="SAM" id="Phobius"/>
    </source>
</evidence>
<reference evidence="3 4" key="1">
    <citation type="submission" date="2018-05" db="EMBL/GenBank/DDBJ databases">
        <title>Genomic Encyclopedia of Archaeal and Bacterial Type Strains, Phase II (KMG-II): from individual species to whole genera.</title>
        <authorList>
            <person name="Goeker M."/>
        </authorList>
    </citation>
    <scope>NUCLEOTIDE SEQUENCE [LARGE SCALE GENOMIC DNA]</scope>
    <source>
        <strain evidence="3 4">DSM 45184</strain>
    </source>
</reference>
<dbReference type="Proteomes" id="UP000245697">
    <property type="component" value="Unassembled WGS sequence"/>
</dbReference>
<proteinExistence type="predicted"/>
<feature type="transmembrane region" description="Helical" evidence="1">
    <location>
        <begin position="184"/>
        <end position="204"/>
    </location>
</feature>
<feature type="transmembrane region" description="Helical" evidence="1">
    <location>
        <begin position="118"/>
        <end position="141"/>
    </location>
</feature>
<gene>
    <name evidence="3" type="ORF">BC793_108233</name>
</gene>
<evidence type="ECO:0000313" key="3">
    <source>
        <dbReference type="EMBL" id="PWK47118.1"/>
    </source>
</evidence>
<comment type="caution">
    <text evidence="3">The sequence shown here is derived from an EMBL/GenBank/DDBJ whole genome shotgun (WGS) entry which is preliminary data.</text>
</comment>
<keyword evidence="1" id="KW-0812">Transmembrane</keyword>
<name>A0A316FE12_9ACTN</name>
<keyword evidence="1" id="KW-1133">Transmembrane helix</keyword>
<dbReference type="EMBL" id="QGGR01000008">
    <property type="protein sequence ID" value="PWK47118.1"/>
    <property type="molecule type" value="Genomic_DNA"/>
</dbReference>
<feature type="transmembrane region" description="Helical" evidence="1">
    <location>
        <begin position="55"/>
        <end position="74"/>
    </location>
</feature>
<feature type="domain" description="Potassium channel" evidence="2">
    <location>
        <begin position="153"/>
        <end position="205"/>
    </location>
</feature>
<dbReference type="Pfam" id="PF07885">
    <property type="entry name" value="Ion_trans_2"/>
    <property type="match status" value="1"/>
</dbReference>
<sequence>MVSERRRGGYGLVLVMIIGTYVLALLAGSRSMVAVLLFVQTLTVWQALRVSGARLGMRLAAAAVFVLALVAAGADVLVPGSPLTGFTFLAASALYLLAPFSIVRDLGRHRGVDLQTMLGALAAYLLIGMAFGFGYACVAALQPGPLFGADGDPQLSQALFFSFVTMTTTGYGDMVPATNPAQTIAVLEALIGQLFLVTAVAKVVENWRPRAWRPVAETPVPGEPT</sequence>
<dbReference type="RefSeq" id="WP_239170177.1">
    <property type="nucleotide sequence ID" value="NZ_BONA01000049.1"/>
</dbReference>
<feature type="transmembrane region" description="Helical" evidence="1">
    <location>
        <begin position="7"/>
        <end position="26"/>
    </location>
</feature>
<accession>A0A316FE12</accession>
<evidence type="ECO:0000313" key="4">
    <source>
        <dbReference type="Proteomes" id="UP000245697"/>
    </source>
</evidence>
<dbReference type="Gene3D" id="1.10.287.70">
    <property type="match status" value="1"/>
</dbReference>
<keyword evidence="1" id="KW-0472">Membrane</keyword>
<feature type="transmembrane region" description="Helical" evidence="1">
    <location>
        <begin position="86"/>
        <end position="106"/>
    </location>
</feature>
<organism evidence="3 4">
    <name type="scientific">Actinoplanes xinjiangensis</name>
    <dbReference type="NCBI Taxonomy" id="512350"/>
    <lineage>
        <taxon>Bacteria</taxon>
        <taxon>Bacillati</taxon>
        <taxon>Actinomycetota</taxon>
        <taxon>Actinomycetes</taxon>
        <taxon>Micromonosporales</taxon>
        <taxon>Micromonosporaceae</taxon>
        <taxon>Actinoplanes</taxon>
    </lineage>
</organism>
<dbReference type="AlphaFoldDB" id="A0A316FE12"/>
<protein>
    <submittedName>
        <fullName evidence="3">Ion channel</fullName>
    </submittedName>
</protein>
<feature type="transmembrane region" description="Helical" evidence="1">
    <location>
        <begin position="32"/>
        <end position="48"/>
    </location>
</feature>
<dbReference type="SUPFAM" id="SSF81324">
    <property type="entry name" value="Voltage-gated potassium channels"/>
    <property type="match status" value="1"/>
</dbReference>